<dbReference type="InParanoid" id="A0A317XN76"/>
<dbReference type="InterPro" id="IPR032678">
    <property type="entry name" value="tRNA-synt_1_cat_dom"/>
</dbReference>
<dbReference type="InterPro" id="IPR024909">
    <property type="entry name" value="Cys-tRNA/MSH_ligase"/>
</dbReference>
<dbReference type="GO" id="GO:0046872">
    <property type="term" value="F:metal ion binding"/>
    <property type="evidence" value="ECO:0007669"/>
    <property type="project" value="UniProtKB-KW"/>
</dbReference>
<dbReference type="GO" id="GO:0005737">
    <property type="term" value="C:cytoplasm"/>
    <property type="evidence" value="ECO:0007669"/>
    <property type="project" value="UniProtKB-SubCell"/>
</dbReference>
<comment type="cofactor">
    <cofactor evidence="1">
        <name>Zn(2+)</name>
        <dbReference type="ChEBI" id="CHEBI:29105"/>
    </cofactor>
</comment>
<evidence type="ECO:0000256" key="14">
    <source>
        <dbReference type="SAM" id="MobiDB-lite"/>
    </source>
</evidence>
<dbReference type="Gene3D" id="3.40.50.620">
    <property type="entry name" value="HUPs"/>
    <property type="match status" value="2"/>
</dbReference>
<dbReference type="STRING" id="1882483.A0A317XN76"/>
<evidence type="ECO:0000256" key="3">
    <source>
        <dbReference type="ARBA" id="ARBA00005594"/>
    </source>
</evidence>
<evidence type="ECO:0000256" key="12">
    <source>
        <dbReference type="ARBA" id="ARBA00023146"/>
    </source>
</evidence>
<keyword evidence="7" id="KW-0479">Metal-binding</keyword>
<keyword evidence="6" id="KW-0436">Ligase</keyword>
<dbReference type="HAMAP" id="MF_00041">
    <property type="entry name" value="Cys_tRNA_synth"/>
    <property type="match status" value="1"/>
</dbReference>
<evidence type="ECO:0000313" key="17">
    <source>
        <dbReference type="EMBL" id="PWY99745.1"/>
    </source>
</evidence>
<feature type="region of interest" description="Disordered" evidence="14">
    <location>
        <begin position="1"/>
        <end position="30"/>
    </location>
</feature>
<dbReference type="FunFam" id="3.40.50.620:FF:000275">
    <property type="entry name" value="Probable cysteinyl-tRNA synthetase"/>
    <property type="match status" value="1"/>
</dbReference>
<dbReference type="GO" id="GO:0005524">
    <property type="term" value="F:ATP binding"/>
    <property type="evidence" value="ECO:0007669"/>
    <property type="project" value="UniProtKB-KW"/>
</dbReference>
<evidence type="ECO:0000256" key="1">
    <source>
        <dbReference type="ARBA" id="ARBA00001947"/>
    </source>
</evidence>
<feature type="region of interest" description="Disordered" evidence="14">
    <location>
        <begin position="761"/>
        <end position="793"/>
    </location>
</feature>
<evidence type="ECO:0000256" key="8">
    <source>
        <dbReference type="ARBA" id="ARBA00022741"/>
    </source>
</evidence>
<keyword evidence="18" id="KW-1185">Reference proteome</keyword>
<comment type="similarity">
    <text evidence="3">Belongs to the class-I aminoacyl-tRNA synthetase family.</text>
</comment>
<evidence type="ECO:0000256" key="13">
    <source>
        <dbReference type="ARBA" id="ARBA00031499"/>
    </source>
</evidence>
<dbReference type="FunFam" id="3.40.50.620:FF:000027">
    <property type="entry name" value="Cysteine--tRNA ligase, cytoplasmic"/>
    <property type="match status" value="1"/>
</dbReference>
<dbReference type="CDD" id="cd00672">
    <property type="entry name" value="CysRS_core"/>
    <property type="match status" value="1"/>
</dbReference>
<dbReference type="Pfam" id="PF09190">
    <property type="entry name" value="DALR_2"/>
    <property type="match status" value="1"/>
</dbReference>
<dbReference type="NCBIfam" id="TIGR00435">
    <property type="entry name" value="cysS"/>
    <property type="match status" value="1"/>
</dbReference>
<dbReference type="PANTHER" id="PTHR10890">
    <property type="entry name" value="CYSTEINYL-TRNA SYNTHETASE"/>
    <property type="match status" value="1"/>
</dbReference>
<organism evidence="17 18">
    <name type="scientific">Testicularia cyperi</name>
    <dbReference type="NCBI Taxonomy" id="1882483"/>
    <lineage>
        <taxon>Eukaryota</taxon>
        <taxon>Fungi</taxon>
        <taxon>Dikarya</taxon>
        <taxon>Basidiomycota</taxon>
        <taxon>Ustilaginomycotina</taxon>
        <taxon>Ustilaginomycetes</taxon>
        <taxon>Ustilaginales</taxon>
        <taxon>Anthracoideaceae</taxon>
        <taxon>Testicularia</taxon>
    </lineage>
</organism>
<dbReference type="InterPro" id="IPR015273">
    <property type="entry name" value="Cys-tRNA-synt_Ia_DALR"/>
</dbReference>
<keyword evidence="8" id="KW-0547">Nucleotide-binding</keyword>
<protein>
    <recommendedName>
        <fullName evidence="4">cysteine--tRNA ligase</fullName>
        <ecNumber evidence="4">6.1.1.16</ecNumber>
    </recommendedName>
    <alternativeName>
        <fullName evidence="13">Cysteinyl-tRNA synthetase</fullName>
    </alternativeName>
</protein>
<dbReference type="PANTHER" id="PTHR10890:SF3">
    <property type="entry name" value="CYSTEINE--TRNA LIGASE, CYTOPLASMIC"/>
    <property type="match status" value="1"/>
</dbReference>
<evidence type="ECO:0000256" key="4">
    <source>
        <dbReference type="ARBA" id="ARBA00012832"/>
    </source>
</evidence>
<dbReference type="InterPro" id="IPR015803">
    <property type="entry name" value="Cys-tRNA-ligase"/>
</dbReference>
<evidence type="ECO:0000256" key="11">
    <source>
        <dbReference type="ARBA" id="ARBA00022917"/>
    </source>
</evidence>
<feature type="compositionally biased region" description="Basic and acidic residues" evidence="14">
    <location>
        <begin position="776"/>
        <end position="792"/>
    </location>
</feature>
<evidence type="ECO:0000256" key="7">
    <source>
        <dbReference type="ARBA" id="ARBA00022723"/>
    </source>
</evidence>
<dbReference type="AlphaFoldDB" id="A0A317XN76"/>
<evidence type="ECO:0000256" key="9">
    <source>
        <dbReference type="ARBA" id="ARBA00022833"/>
    </source>
</evidence>
<keyword evidence="5" id="KW-0963">Cytoplasm</keyword>
<feature type="domain" description="tRNA synthetases class I catalytic" evidence="15">
    <location>
        <begin position="53"/>
        <end position="514"/>
    </location>
</feature>
<reference evidence="17 18" key="1">
    <citation type="journal article" date="2018" name="Mol. Biol. Evol.">
        <title>Broad Genomic Sampling Reveals a Smut Pathogenic Ancestry of the Fungal Clade Ustilaginomycotina.</title>
        <authorList>
            <person name="Kijpornyongpan T."/>
            <person name="Mondo S.J."/>
            <person name="Barry K."/>
            <person name="Sandor L."/>
            <person name="Lee J."/>
            <person name="Lipzen A."/>
            <person name="Pangilinan J."/>
            <person name="LaButti K."/>
            <person name="Hainaut M."/>
            <person name="Henrissat B."/>
            <person name="Grigoriev I.V."/>
            <person name="Spatafora J.W."/>
            <person name="Aime M.C."/>
        </authorList>
    </citation>
    <scope>NUCLEOTIDE SEQUENCE [LARGE SCALE GENOMIC DNA]</scope>
    <source>
        <strain evidence="17 18">MCA 3645</strain>
    </source>
</reference>
<evidence type="ECO:0000256" key="10">
    <source>
        <dbReference type="ARBA" id="ARBA00022840"/>
    </source>
</evidence>
<dbReference type="EC" id="6.1.1.16" evidence="4"/>
<dbReference type="InterPro" id="IPR009080">
    <property type="entry name" value="tRNAsynth_Ia_anticodon-bd"/>
</dbReference>
<evidence type="ECO:0000259" key="16">
    <source>
        <dbReference type="Pfam" id="PF09190"/>
    </source>
</evidence>
<dbReference type="SUPFAM" id="SSF52374">
    <property type="entry name" value="Nucleotidylyl transferase"/>
    <property type="match status" value="1"/>
</dbReference>
<accession>A0A317XN76</accession>
<dbReference type="EMBL" id="KZ819194">
    <property type="protein sequence ID" value="PWY99745.1"/>
    <property type="molecule type" value="Genomic_DNA"/>
</dbReference>
<keyword evidence="11" id="KW-0648">Protein biosynthesis</keyword>
<dbReference type="SUPFAM" id="SSF47323">
    <property type="entry name" value="Anticodon-binding domain of a subclass of class I aminoacyl-tRNA synthetases"/>
    <property type="match status" value="1"/>
</dbReference>
<proteinExistence type="inferred from homology"/>
<evidence type="ECO:0000256" key="2">
    <source>
        <dbReference type="ARBA" id="ARBA00004496"/>
    </source>
</evidence>
<keyword evidence="10" id="KW-0067">ATP-binding</keyword>
<dbReference type="GO" id="GO:0006423">
    <property type="term" value="P:cysteinyl-tRNA aminoacylation"/>
    <property type="evidence" value="ECO:0007669"/>
    <property type="project" value="InterPro"/>
</dbReference>
<dbReference type="Gene3D" id="1.20.120.1910">
    <property type="entry name" value="Cysteine-tRNA ligase, C-terminal anti-codon recognition domain"/>
    <property type="match status" value="1"/>
</dbReference>
<keyword evidence="12 17" id="KW-0030">Aminoacyl-tRNA synthetase</keyword>
<dbReference type="Proteomes" id="UP000246740">
    <property type="component" value="Unassembled WGS sequence"/>
</dbReference>
<evidence type="ECO:0000259" key="15">
    <source>
        <dbReference type="Pfam" id="PF01406"/>
    </source>
</evidence>
<dbReference type="Pfam" id="PF01406">
    <property type="entry name" value="tRNA-synt_1e"/>
    <property type="match status" value="1"/>
</dbReference>
<sequence>MAAVNGEPSGSSSSSAPKVVQPEWQLPQNQAPEPELKVYNSLTRTKTPFIAKKGRNVTWYNCGPTVYDASHMGHARNYVTQDIIRRVLRDYFGYDVHFVMNITDIDDKIILKARHSYLLKQFRSQYPQLTQPLLQIVQEAWSAYFTKNLLQFAPPVPPQEQEGGLVAEAERARAGEAGFEEVARLRNDPEWLRKASEKEPKFGMWFAALEKSRQAQVAAAMSLGAGDTSSEAASALIDASEDVLATFLDKQSGHTVTDPSIFRDTAAFWEAEFFNDMKRLHVEPPTTLTRVSEYVLEIITFIQQIIDRGYGYAEGLDADKRNVWFDTRAFDGAKSQDGSFEHSYAKLQPWSKGNRELLEEGEGSLSTSTAATAGKRTASDFALWKASKPGEPAWDSPWGPGRPGWHIECSVMGSAVLGETMDIHSGGSDLMFPHHDNEIAQSEAHHGCRQWVNYFLHTGHLHIEGLKMSKSLKNFISIDEALQRFSARQLRMSFLLQPWHGRMDFKSSALGEVKNAEAAFNNFFAGTKAKIAEARARGDAFSDGQHHYGNDEKALMQSLMDGQHAFREAMCDSFDTPRGMEILLDLVSKANIYEKSKDKRTDVNVGVLEAVARYVGDMLKMLGLGEGLPAAAAREIGWGVADNDSGEAGASVGNKEELLMPYLRALSSFRDSIRNLARSGAPASEYLKLSDALRDNDLVDLGVALEDTDDGRALVKLVPASQLQAARKEKEAAAAEKLARKQQAAEQARLKRLENLEKGRIAPDQMFRTSDEYSEWDERGLPTKDKEGADLAKKRRKNLEKDFDKQTKLHKEFLEAQKNGEIQ</sequence>
<feature type="domain" description="Cysteinyl-tRNA synthetase class Ia DALR" evidence="16">
    <location>
        <begin position="565"/>
        <end position="624"/>
    </location>
</feature>
<keyword evidence="9" id="KW-0862">Zinc</keyword>
<gene>
    <name evidence="17" type="ORF">BCV70DRAFT_200659</name>
</gene>
<dbReference type="OrthoDB" id="438179at2759"/>
<name>A0A317XN76_9BASI</name>
<dbReference type="FunCoup" id="A0A317XN76">
    <property type="interactions" value="590"/>
</dbReference>
<evidence type="ECO:0000256" key="5">
    <source>
        <dbReference type="ARBA" id="ARBA00022490"/>
    </source>
</evidence>
<dbReference type="FunFam" id="1.20.120.1910:FF:000005">
    <property type="entry name" value="Cysteine-tRNA ligase, putative"/>
    <property type="match status" value="1"/>
</dbReference>
<dbReference type="GO" id="GO:0004817">
    <property type="term" value="F:cysteine-tRNA ligase activity"/>
    <property type="evidence" value="ECO:0007669"/>
    <property type="project" value="UniProtKB-EC"/>
</dbReference>
<evidence type="ECO:0000256" key="6">
    <source>
        <dbReference type="ARBA" id="ARBA00022598"/>
    </source>
</evidence>
<comment type="subcellular location">
    <subcellularLocation>
        <location evidence="2">Cytoplasm</location>
    </subcellularLocation>
</comment>
<dbReference type="InterPro" id="IPR014729">
    <property type="entry name" value="Rossmann-like_a/b/a_fold"/>
</dbReference>
<evidence type="ECO:0000313" key="18">
    <source>
        <dbReference type="Proteomes" id="UP000246740"/>
    </source>
</evidence>